<proteinExistence type="inferred from homology"/>
<dbReference type="KEGG" id="rlc:K227x_29400"/>
<accession>A0A517NC07</accession>
<evidence type="ECO:0000256" key="1">
    <source>
        <dbReference type="ARBA" id="ARBA00004514"/>
    </source>
</evidence>
<dbReference type="InterPro" id="IPR003713">
    <property type="entry name" value="FliS"/>
</dbReference>
<keyword evidence="7" id="KW-0282">Flagellum</keyword>
<dbReference type="InterPro" id="IPR036584">
    <property type="entry name" value="FliS_sf"/>
</dbReference>
<evidence type="ECO:0000256" key="6">
    <source>
        <dbReference type="SAM" id="MobiDB-lite"/>
    </source>
</evidence>
<keyword evidence="7" id="KW-0969">Cilium</keyword>
<protein>
    <submittedName>
        <fullName evidence="7">Flagellar protein FliS</fullName>
    </submittedName>
</protein>
<feature type="compositionally biased region" description="Polar residues" evidence="6">
    <location>
        <begin position="154"/>
        <end position="165"/>
    </location>
</feature>
<keyword evidence="8" id="KW-1185">Reference proteome</keyword>
<keyword evidence="5" id="KW-0143">Chaperone</keyword>
<dbReference type="EMBL" id="CP036525">
    <property type="protein sequence ID" value="QDT04548.1"/>
    <property type="molecule type" value="Genomic_DNA"/>
</dbReference>
<keyword evidence="7" id="KW-0966">Cell projection</keyword>
<dbReference type="Gene3D" id="1.20.120.340">
    <property type="entry name" value="Flagellar protein FliS"/>
    <property type="match status" value="1"/>
</dbReference>
<evidence type="ECO:0000313" key="8">
    <source>
        <dbReference type="Proteomes" id="UP000318538"/>
    </source>
</evidence>
<sequence>MSSSNNPENFRPRTAGGSQQYVDSSIRMASPARLRLMLTERAVEVATTLSRLWRSGEKLGPNEHSLSLLELIGELLNGISGSQDPEEKKLCSQVSDLYVFLSKHLLIAEDTSNADYIDEIQIVLAIEAETWRAVCAQELTSRQSAVSPPHATPSAATSGGLNFSA</sequence>
<reference evidence="7 8" key="1">
    <citation type="submission" date="2019-02" db="EMBL/GenBank/DDBJ databases">
        <title>Deep-cultivation of Planctomycetes and their phenomic and genomic characterization uncovers novel biology.</title>
        <authorList>
            <person name="Wiegand S."/>
            <person name="Jogler M."/>
            <person name="Boedeker C."/>
            <person name="Pinto D."/>
            <person name="Vollmers J."/>
            <person name="Rivas-Marin E."/>
            <person name="Kohn T."/>
            <person name="Peeters S.H."/>
            <person name="Heuer A."/>
            <person name="Rast P."/>
            <person name="Oberbeckmann S."/>
            <person name="Bunk B."/>
            <person name="Jeske O."/>
            <person name="Meyerdierks A."/>
            <person name="Storesund J.E."/>
            <person name="Kallscheuer N."/>
            <person name="Luecker S."/>
            <person name="Lage O.M."/>
            <person name="Pohl T."/>
            <person name="Merkel B.J."/>
            <person name="Hornburger P."/>
            <person name="Mueller R.-W."/>
            <person name="Bruemmer F."/>
            <person name="Labrenz M."/>
            <person name="Spormann A.M."/>
            <person name="Op den Camp H."/>
            <person name="Overmann J."/>
            <person name="Amann R."/>
            <person name="Jetten M.S.M."/>
            <person name="Mascher T."/>
            <person name="Medema M.H."/>
            <person name="Devos D.P."/>
            <person name="Kaster A.-K."/>
            <person name="Ovreas L."/>
            <person name="Rohde M."/>
            <person name="Galperin M.Y."/>
            <person name="Jogler C."/>
        </authorList>
    </citation>
    <scope>NUCLEOTIDE SEQUENCE [LARGE SCALE GENOMIC DNA]</scope>
    <source>
        <strain evidence="7 8">K22_7</strain>
    </source>
</reference>
<gene>
    <name evidence="7" type="ORF">K227x_29400</name>
</gene>
<name>A0A517NC07_9BACT</name>
<dbReference type="SUPFAM" id="SSF101116">
    <property type="entry name" value="Flagellar export chaperone FliS"/>
    <property type="match status" value="1"/>
</dbReference>
<dbReference type="AlphaFoldDB" id="A0A517NC07"/>
<feature type="region of interest" description="Disordered" evidence="6">
    <location>
        <begin position="1"/>
        <end position="22"/>
    </location>
</feature>
<comment type="similarity">
    <text evidence="2">Belongs to the FliS family.</text>
</comment>
<dbReference type="Pfam" id="PF02561">
    <property type="entry name" value="FliS"/>
    <property type="match status" value="1"/>
</dbReference>
<comment type="subcellular location">
    <subcellularLocation>
        <location evidence="1">Cytoplasm</location>
        <location evidence="1">Cytosol</location>
    </subcellularLocation>
</comment>
<feature type="region of interest" description="Disordered" evidence="6">
    <location>
        <begin position="142"/>
        <end position="165"/>
    </location>
</feature>
<keyword evidence="3" id="KW-0963">Cytoplasm</keyword>
<evidence type="ECO:0000256" key="3">
    <source>
        <dbReference type="ARBA" id="ARBA00022490"/>
    </source>
</evidence>
<keyword evidence="4" id="KW-1005">Bacterial flagellum biogenesis</keyword>
<evidence type="ECO:0000256" key="2">
    <source>
        <dbReference type="ARBA" id="ARBA00008787"/>
    </source>
</evidence>
<dbReference type="GO" id="GO:0044780">
    <property type="term" value="P:bacterial-type flagellum assembly"/>
    <property type="evidence" value="ECO:0007669"/>
    <property type="project" value="InterPro"/>
</dbReference>
<dbReference type="GO" id="GO:0005829">
    <property type="term" value="C:cytosol"/>
    <property type="evidence" value="ECO:0007669"/>
    <property type="project" value="UniProtKB-SubCell"/>
</dbReference>
<dbReference type="Proteomes" id="UP000318538">
    <property type="component" value="Chromosome"/>
</dbReference>
<evidence type="ECO:0000313" key="7">
    <source>
        <dbReference type="EMBL" id="QDT04548.1"/>
    </source>
</evidence>
<dbReference type="RefSeq" id="WP_218933996.1">
    <property type="nucleotide sequence ID" value="NZ_CP036525.1"/>
</dbReference>
<organism evidence="7 8">
    <name type="scientific">Rubripirellula lacrimiformis</name>
    <dbReference type="NCBI Taxonomy" id="1930273"/>
    <lineage>
        <taxon>Bacteria</taxon>
        <taxon>Pseudomonadati</taxon>
        <taxon>Planctomycetota</taxon>
        <taxon>Planctomycetia</taxon>
        <taxon>Pirellulales</taxon>
        <taxon>Pirellulaceae</taxon>
        <taxon>Rubripirellula</taxon>
    </lineage>
</organism>
<evidence type="ECO:0000256" key="5">
    <source>
        <dbReference type="ARBA" id="ARBA00023186"/>
    </source>
</evidence>
<dbReference type="GO" id="GO:0071973">
    <property type="term" value="P:bacterial-type flagellum-dependent cell motility"/>
    <property type="evidence" value="ECO:0007669"/>
    <property type="project" value="TreeGrafter"/>
</dbReference>
<dbReference type="PANTHER" id="PTHR34773">
    <property type="entry name" value="FLAGELLAR SECRETION CHAPERONE FLIS"/>
    <property type="match status" value="1"/>
</dbReference>
<dbReference type="PANTHER" id="PTHR34773:SF1">
    <property type="entry name" value="FLAGELLAR SECRETION CHAPERONE FLIS"/>
    <property type="match status" value="1"/>
</dbReference>
<evidence type="ECO:0000256" key="4">
    <source>
        <dbReference type="ARBA" id="ARBA00022795"/>
    </source>
</evidence>